<reference evidence="3" key="1">
    <citation type="submission" date="2016-06" db="UniProtKB">
        <authorList>
            <consortium name="WormBaseParasite"/>
        </authorList>
    </citation>
    <scope>IDENTIFICATION</scope>
</reference>
<organism evidence="3">
    <name type="scientific">Gongylonema pulchrum</name>
    <dbReference type="NCBI Taxonomy" id="637853"/>
    <lineage>
        <taxon>Eukaryota</taxon>
        <taxon>Metazoa</taxon>
        <taxon>Ecdysozoa</taxon>
        <taxon>Nematoda</taxon>
        <taxon>Chromadorea</taxon>
        <taxon>Rhabditida</taxon>
        <taxon>Spirurina</taxon>
        <taxon>Spiruromorpha</taxon>
        <taxon>Spiruroidea</taxon>
        <taxon>Gongylonematidae</taxon>
        <taxon>Gongylonema</taxon>
    </lineage>
</organism>
<evidence type="ECO:0000313" key="1">
    <source>
        <dbReference type="EMBL" id="VDK58065.1"/>
    </source>
</evidence>
<evidence type="ECO:0000313" key="2">
    <source>
        <dbReference type="Proteomes" id="UP000271098"/>
    </source>
</evidence>
<name>A0A183DF65_9BILA</name>
<reference evidence="1 2" key="2">
    <citation type="submission" date="2018-11" db="EMBL/GenBank/DDBJ databases">
        <authorList>
            <consortium name="Pathogen Informatics"/>
        </authorList>
    </citation>
    <scope>NUCLEOTIDE SEQUENCE [LARGE SCALE GENOMIC DNA]</scope>
</reference>
<gene>
    <name evidence="1" type="ORF">GPUH_LOCUS7356</name>
</gene>
<accession>A0A183DF65</accession>
<sequence length="79" mass="9060">MAAIVQRMARLLAAKNDLDGIKRFSLCRVEVYSVDINEIETLDVYTTIAQFLLTDRHFASYLKCFVYLSNYSANCISNK</sequence>
<dbReference type="WBParaSite" id="GPUH_0000736501-mRNA-1">
    <property type="protein sequence ID" value="GPUH_0000736501-mRNA-1"/>
    <property type="gene ID" value="GPUH_0000736501"/>
</dbReference>
<evidence type="ECO:0000313" key="3">
    <source>
        <dbReference type="WBParaSite" id="GPUH_0000736501-mRNA-1"/>
    </source>
</evidence>
<dbReference type="Proteomes" id="UP000271098">
    <property type="component" value="Unassembled WGS sequence"/>
</dbReference>
<protein>
    <submittedName>
        <fullName evidence="1 3">Uncharacterized protein</fullName>
    </submittedName>
</protein>
<proteinExistence type="predicted"/>
<dbReference type="AlphaFoldDB" id="A0A183DF65"/>
<dbReference type="EMBL" id="UYRT01018889">
    <property type="protein sequence ID" value="VDK58065.1"/>
    <property type="molecule type" value="Genomic_DNA"/>
</dbReference>
<keyword evidence="2" id="KW-1185">Reference proteome</keyword>